<name>A0A1L9TLU0_9EURO</name>
<keyword evidence="1" id="KW-0472">Membrane</keyword>
<accession>A0A1L9TLU0</accession>
<dbReference type="GeneID" id="63766768"/>
<proteinExistence type="predicted"/>
<keyword evidence="1" id="KW-1133">Transmembrane helix</keyword>
<evidence type="ECO:0000313" key="3">
    <source>
        <dbReference type="Proteomes" id="UP000184356"/>
    </source>
</evidence>
<dbReference type="Proteomes" id="UP000184356">
    <property type="component" value="Unassembled WGS sequence"/>
</dbReference>
<dbReference type="AlphaFoldDB" id="A0A1L9TLU0"/>
<dbReference type="EMBL" id="KV878584">
    <property type="protein sequence ID" value="OJJ60397.1"/>
    <property type="molecule type" value="Genomic_DNA"/>
</dbReference>
<keyword evidence="3" id="KW-1185">Reference proteome</keyword>
<gene>
    <name evidence="2" type="ORF">ASPSYDRAFT_731280</name>
</gene>
<evidence type="ECO:0000256" key="1">
    <source>
        <dbReference type="SAM" id="Phobius"/>
    </source>
</evidence>
<evidence type="ECO:0000313" key="2">
    <source>
        <dbReference type="EMBL" id="OJJ60397.1"/>
    </source>
</evidence>
<dbReference type="RefSeq" id="XP_040704203.1">
    <property type="nucleotide sequence ID" value="XM_040850695.1"/>
</dbReference>
<sequence>MANYQAPYLQVLPPNATYRRTTVQAPGASRQGLSQDLAVPLKKPYNSFCGDGVEPQPCFPVCCCSRRTGNPWPNQRGGCTGHLCRHGCHFMVSCILMLVPAMAHLLSTITMPWIANLRSGMHTVFFPTPISREAAPEGYRKPYS</sequence>
<keyword evidence="1" id="KW-0812">Transmembrane</keyword>
<protein>
    <submittedName>
        <fullName evidence="2">Uncharacterized protein</fullName>
    </submittedName>
</protein>
<feature type="transmembrane region" description="Helical" evidence="1">
    <location>
        <begin position="90"/>
        <end position="115"/>
    </location>
</feature>
<organism evidence="2 3">
    <name type="scientific">Aspergillus sydowii CBS 593.65</name>
    <dbReference type="NCBI Taxonomy" id="1036612"/>
    <lineage>
        <taxon>Eukaryota</taxon>
        <taxon>Fungi</taxon>
        <taxon>Dikarya</taxon>
        <taxon>Ascomycota</taxon>
        <taxon>Pezizomycotina</taxon>
        <taxon>Eurotiomycetes</taxon>
        <taxon>Eurotiomycetidae</taxon>
        <taxon>Eurotiales</taxon>
        <taxon>Aspergillaceae</taxon>
        <taxon>Aspergillus</taxon>
        <taxon>Aspergillus subgen. Nidulantes</taxon>
    </lineage>
</organism>
<dbReference type="VEuPathDB" id="FungiDB:ASPSYDRAFT_731280"/>
<reference evidence="3" key="1">
    <citation type="journal article" date="2017" name="Genome Biol.">
        <title>Comparative genomics reveals high biological diversity and specific adaptations in the industrially and medically important fungal genus Aspergillus.</title>
        <authorList>
            <person name="de Vries R.P."/>
            <person name="Riley R."/>
            <person name="Wiebenga A."/>
            <person name="Aguilar-Osorio G."/>
            <person name="Amillis S."/>
            <person name="Uchima C.A."/>
            <person name="Anderluh G."/>
            <person name="Asadollahi M."/>
            <person name="Askin M."/>
            <person name="Barry K."/>
            <person name="Battaglia E."/>
            <person name="Bayram O."/>
            <person name="Benocci T."/>
            <person name="Braus-Stromeyer S.A."/>
            <person name="Caldana C."/>
            <person name="Canovas D."/>
            <person name="Cerqueira G.C."/>
            <person name="Chen F."/>
            <person name="Chen W."/>
            <person name="Choi C."/>
            <person name="Clum A."/>
            <person name="Dos Santos R.A."/>
            <person name="Damasio A.R."/>
            <person name="Diallinas G."/>
            <person name="Emri T."/>
            <person name="Fekete E."/>
            <person name="Flipphi M."/>
            <person name="Freyberg S."/>
            <person name="Gallo A."/>
            <person name="Gournas C."/>
            <person name="Habgood R."/>
            <person name="Hainaut M."/>
            <person name="Harispe M.L."/>
            <person name="Henrissat B."/>
            <person name="Hilden K.S."/>
            <person name="Hope R."/>
            <person name="Hossain A."/>
            <person name="Karabika E."/>
            <person name="Karaffa L."/>
            <person name="Karanyi Z."/>
            <person name="Krasevec N."/>
            <person name="Kuo A."/>
            <person name="Kusch H."/>
            <person name="LaButti K."/>
            <person name="Lagendijk E.L."/>
            <person name="Lapidus A."/>
            <person name="Levasseur A."/>
            <person name="Lindquist E."/>
            <person name="Lipzen A."/>
            <person name="Logrieco A.F."/>
            <person name="MacCabe A."/>
            <person name="Maekelae M.R."/>
            <person name="Malavazi I."/>
            <person name="Melin P."/>
            <person name="Meyer V."/>
            <person name="Mielnichuk N."/>
            <person name="Miskei M."/>
            <person name="Molnar A.P."/>
            <person name="Mule G."/>
            <person name="Ngan C.Y."/>
            <person name="Orejas M."/>
            <person name="Orosz E."/>
            <person name="Ouedraogo J.P."/>
            <person name="Overkamp K.M."/>
            <person name="Park H.-S."/>
            <person name="Perrone G."/>
            <person name="Piumi F."/>
            <person name="Punt P.J."/>
            <person name="Ram A.F."/>
            <person name="Ramon A."/>
            <person name="Rauscher S."/>
            <person name="Record E."/>
            <person name="Riano-Pachon D.M."/>
            <person name="Robert V."/>
            <person name="Roehrig J."/>
            <person name="Ruller R."/>
            <person name="Salamov A."/>
            <person name="Salih N.S."/>
            <person name="Samson R.A."/>
            <person name="Sandor E."/>
            <person name="Sanguinetti M."/>
            <person name="Schuetze T."/>
            <person name="Sepcic K."/>
            <person name="Shelest E."/>
            <person name="Sherlock G."/>
            <person name="Sophianopoulou V."/>
            <person name="Squina F.M."/>
            <person name="Sun H."/>
            <person name="Susca A."/>
            <person name="Todd R.B."/>
            <person name="Tsang A."/>
            <person name="Unkles S.E."/>
            <person name="van de Wiele N."/>
            <person name="van Rossen-Uffink D."/>
            <person name="Oliveira J.V."/>
            <person name="Vesth T.C."/>
            <person name="Visser J."/>
            <person name="Yu J.-H."/>
            <person name="Zhou M."/>
            <person name="Andersen M.R."/>
            <person name="Archer D.B."/>
            <person name="Baker S.E."/>
            <person name="Benoit I."/>
            <person name="Brakhage A.A."/>
            <person name="Braus G.H."/>
            <person name="Fischer R."/>
            <person name="Frisvad J.C."/>
            <person name="Goldman G.H."/>
            <person name="Houbraken J."/>
            <person name="Oakley B."/>
            <person name="Pocsi I."/>
            <person name="Scazzocchio C."/>
            <person name="Seiboth B."/>
            <person name="vanKuyk P.A."/>
            <person name="Wortman J."/>
            <person name="Dyer P.S."/>
            <person name="Grigoriev I.V."/>
        </authorList>
    </citation>
    <scope>NUCLEOTIDE SEQUENCE [LARGE SCALE GENOMIC DNA]</scope>
    <source>
        <strain evidence="3">CBS 593.65</strain>
    </source>
</reference>